<dbReference type="PROSITE" id="PS50011">
    <property type="entry name" value="PROTEIN_KINASE_DOM"/>
    <property type="match status" value="1"/>
</dbReference>
<keyword evidence="3" id="KW-0808">Transferase</keyword>
<keyword evidence="6 7" id="KW-0067">ATP-binding</keyword>
<evidence type="ECO:0000256" key="4">
    <source>
        <dbReference type="ARBA" id="ARBA00022741"/>
    </source>
</evidence>
<evidence type="ECO:0000256" key="2">
    <source>
        <dbReference type="ARBA" id="ARBA00022527"/>
    </source>
</evidence>
<evidence type="ECO:0000313" key="10">
    <source>
        <dbReference type="Proteomes" id="UP001521150"/>
    </source>
</evidence>
<dbReference type="InterPro" id="IPR017441">
    <property type="entry name" value="Protein_kinase_ATP_BS"/>
</dbReference>
<comment type="caution">
    <text evidence="9">The sequence shown here is derived from an EMBL/GenBank/DDBJ whole genome shotgun (WGS) entry which is preliminary data.</text>
</comment>
<dbReference type="EC" id="2.7.11.1" evidence="1"/>
<dbReference type="Pfam" id="PF00069">
    <property type="entry name" value="Pkinase"/>
    <property type="match status" value="1"/>
</dbReference>
<dbReference type="RefSeq" id="WP_233722609.1">
    <property type="nucleotide sequence ID" value="NZ_JAJVCN010000001.1"/>
</dbReference>
<evidence type="ECO:0000256" key="5">
    <source>
        <dbReference type="ARBA" id="ARBA00022777"/>
    </source>
</evidence>
<organism evidence="9 10">
    <name type="scientific">Kibdelosporangium philippinense</name>
    <dbReference type="NCBI Taxonomy" id="211113"/>
    <lineage>
        <taxon>Bacteria</taxon>
        <taxon>Bacillati</taxon>
        <taxon>Actinomycetota</taxon>
        <taxon>Actinomycetes</taxon>
        <taxon>Pseudonocardiales</taxon>
        <taxon>Pseudonocardiaceae</taxon>
        <taxon>Kibdelosporangium</taxon>
    </lineage>
</organism>
<evidence type="ECO:0000256" key="6">
    <source>
        <dbReference type="ARBA" id="ARBA00022840"/>
    </source>
</evidence>
<dbReference type="InterPro" id="IPR008271">
    <property type="entry name" value="Ser/Thr_kinase_AS"/>
</dbReference>
<reference evidence="9 10" key="1">
    <citation type="submission" date="2021-12" db="EMBL/GenBank/DDBJ databases">
        <title>Genome sequence of Kibdelosporangium philippinense ATCC 49844.</title>
        <authorList>
            <person name="Fedorov E.A."/>
            <person name="Omeragic M."/>
            <person name="Shalygina K.F."/>
            <person name="Maclea K.S."/>
        </authorList>
    </citation>
    <scope>NUCLEOTIDE SEQUENCE [LARGE SCALE GENOMIC DNA]</scope>
    <source>
        <strain evidence="9 10">ATCC 49844</strain>
    </source>
</reference>
<evidence type="ECO:0000256" key="3">
    <source>
        <dbReference type="ARBA" id="ARBA00022679"/>
    </source>
</evidence>
<dbReference type="PROSITE" id="PS00107">
    <property type="entry name" value="PROTEIN_KINASE_ATP"/>
    <property type="match status" value="1"/>
</dbReference>
<keyword evidence="4 7" id="KW-0547">Nucleotide-binding</keyword>
<dbReference type="CDD" id="cd14014">
    <property type="entry name" value="STKc_PknB_like"/>
    <property type="match status" value="1"/>
</dbReference>
<proteinExistence type="predicted"/>
<dbReference type="SUPFAM" id="SSF56112">
    <property type="entry name" value="Protein kinase-like (PK-like)"/>
    <property type="match status" value="1"/>
</dbReference>
<evidence type="ECO:0000313" key="9">
    <source>
        <dbReference type="EMBL" id="MCE7001544.1"/>
    </source>
</evidence>
<feature type="domain" description="Protein kinase" evidence="8">
    <location>
        <begin position="11"/>
        <end position="254"/>
    </location>
</feature>
<dbReference type="GO" id="GO:0004674">
    <property type="term" value="F:protein serine/threonine kinase activity"/>
    <property type="evidence" value="ECO:0007669"/>
    <property type="project" value="UniProtKB-KW"/>
</dbReference>
<feature type="binding site" evidence="7">
    <location>
        <position position="40"/>
    </location>
    <ligand>
        <name>ATP</name>
        <dbReference type="ChEBI" id="CHEBI:30616"/>
    </ligand>
</feature>
<accession>A0ABS8Z0Q4</accession>
<dbReference type="InterPro" id="IPR000719">
    <property type="entry name" value="Prot_kinase_dom"/>
</dbReference>
<sequence length="581" mass="62520">MRSRRLIAGRYRLEEQLGSGGMGMVWRATDEELGRVVAVKRALPLFGEHAKLLKREAKAAARVNHPNVVTVYDVVTSDDEVWLVMEYLPANTLAKQGVLPAAQVARIGVQLADALDTIHAAGVLHRDVKPSNVLMTHDGRPKLSDFGVSRSVHNDVTLSRTGGLDGTPGYLAPEVARGEDATSASDIFSLGATLFAAVEGVSPVGKAPNPQVLVWRAARGDIAESHSPLRPVLSALLRPDPRKRPTAAEAKQMLQNAATGIRHRPPILARAAILLVLVATWVVLSLPAESGSAAASAGPSIGDPRTADPCSLLDSAELKRFGNTDLDPDYGNFNRCDVLIRPREGAGEVDVRLTFELVPKTGEVPPGQTSQVGLVQVVRHPTYNNSQCMRTLVMPDKRHAISITAKFNRTRFPVDLCAAAESAVSTALSRLRGTVPRRMLPPAPDSLINVDACAMPNADILALFPGIDANNPEPAFGDWECRWRSTTSNSTLMIIFDQRDPLNARDGKQTTFAGRPAAVEENGYGDNSCVSYIQHRAYTNDDARPAIEALLVVVFGQQTSDGRLCRLVNDISEPLAAKLPG</sequence>
<keyword evidence="10" id="KW-1185">Reference proteome</keyword>
<dbReference type="PANTHER" id="PTHR43289">
    <property type="entry name" value="MITOGEN-ACTIVATED PROTEIN KINASE KINASE KINASE 20-RELATED"/>
    <property type="match status" value="1"/>
</dbReference>
<dbReference type="PANTHER" id="PTHR43289:SF6">
    <property type="entry name" value="SERINE_THREONINE-PROTEIN KINASE NEKL-3"/>
    <property type="match status" value="1"/>
</dbReference>
<keyword evidence="5 9" id="KW-0418">Kinase</keyword>
<evidence type="ECO:0000256" key="1">
    <source>
        <dbReference type="ARBA" id="ARBA00012513"/>
    </source>
</evidence>
<dbReference type="Proteomes" id="UP001521150">
    <property type="component" value="Unassembled WGS sequence"/>
</dbReference>
<protein>
    <recommendedName>
        <fullName evidence="1">non-specific serine/threonine protein kinase</fullName>
        <ecNumber evidence="1">2.7.11.1</ecNumber>
    </recommendedName>
</protein>
<evidence type="ECO:0000256" key="7">
    <source>
        <dbReference type="PROSITE-ProRule" id="PRU10141"/>
    </source>
</evidence>
<dbReference type="InterPro" id="IPR011009">
    <property type="entry name" value="Kinase-like_dom_sf"/>
</dbReference>
<dbReference type="EMBL" id="JAJVCN010000001">
    <property type="protein sequence ID" value="MCE7001544.1"/>
    <property type="molecule type" value="Genomic_DNA"/>
</dbReference>
<evidence type="ECO:0000259" key="8">
    <source>
        <dbReference type="PROSITE" id="PS50011"/>
    </source>
</evidence>
<name>A0ABS8Z0Q4_9PSEU</name>
<keyword evidence="2 9" id="KW-0723">Serine/threonine-protein kinase</keyword>
<dbReference type="Gene3D" id="1.10.510.10">
    <property type="entry name" value="Transferase(Phosphotransferase) domain 1"/>
    <property type="match status" value="1"/>
</dbReference>
<gene>
    <name evidence="9" type="ORF">LWC34_01610</name>
</gene>
<dbReference type="Gene3D" id="3.30.200.20">
    <property type="entry name" value="Phosphorylase Kinase, domain 1"/>
    <property type="match status" value="1"/>
</dbReference>
<dbReference type="SMART" id="SM00220">
    <property type="entry name" value="S_TKc"/>
    <property type="match status" value="1"/>
</dbReference>
<dbReference type="PROSITE" id="PS00108">
    <property type="entry name" value="PROTEIN_KINASE_ST"/>
    <property type="match status" value="1"/>
</dbReference>